<evidence type="ECO:0000256" key="4">
    <source>
        <dbReference type="ARBA" id="ARBA00022801"/>
    </source>
</evidence>
<organism evidence="8 9">
    <name type="scientific">Entomospira culicis</name>
    <dbReference type="NCBI Taxonomy" id="2719989"/>
    <lineage>
        <taxon>Bacteria</taxon>
        <taxon>Pseudomonadati</taxon>
        <taxon>Spirochaetota</taxon>
        <taxon>Spirochaetia</taxon>
        <taxon>Spirochaetales</taxon>
        <taxon>Spirochaetaceae</taxon>
        <taxon>Entomospira</taxon>
    </lineage>
</organism>
<evidence type="ECO:0000313" key="9">
    <source>
        <dbReference type="Proteomes" id="UP000778951"/>
    </source>
</evidence>
<dbReference type="PANTHER" id="PTHR30636">
    <property type="entry name" value="UPF0701 PROTEIN YICC"/>
    <property type="match status" value="1"/>
</dbReference>
<proteinExistence type="inferred from homology"/>
<dbReference type="InterPro" id="IPR005229">
    <property type="entry name" value="YicC/YloC-like"/>
</dbReference>
<dbReference type="Pfam" id="PF08340">
    <property type="entry name" value="YicC-like_C"/>
    <property type="match status" value="1"/>
</dbReference>
<comment type="caution">
    <text evidence="8">The sequence shown here is derived from an EMBL/GenBank/DDBJ whole genome shotgun (WGS) entry which is preliminary data.</text>
</comment>
<dbReference type="GO" id="GO:0004521">
    <property type="term" value="F:RNA endonuclease activity"/>
    <property type="evidence" value="ECO:0007669"/>
    <property type="project" value="InterPro"/>
</dbReference>
<evidence type="ECO:0000259" key="7">
    <source>
        <dbReference type="Pfam" id="PF08340"/>
    </source>
</evidence>
<evidence type="ECO:0000256" key="2">
    <source>
        <dbReference type="ARBA" id="ARBA00022722"/>
    </source>
</evidence>
<dbReference type="Pfam" id="PF03755">
    <property type="entry name" value="YicC-like_N"/>
    <property type="match status" value="1"/>
</dbReference>
<keyword evidence="9" id="KW-1185">Reference proteome</keyword>
<dbReference type="PANTHER" id="PTHR30636:SF3">
    <property type="entry name" value="UPF0701 PROTEIN YICC"/>
    <property type="match status" value="1"/>
</dbReference>
<sequence>MVSMTGFGRATHEDSDVQLWVEVKSYNAKNLDLYVQLPNELSSYEIVARQMLSERFSRGKIELRAGVTTRLQSLTLQPQVASTLKTLASELAGVGVHLQVGLRELQQMGLLMSVDSACFEQTFLRSVEEAIAAMQRFRQEEGKKHREALAQDCASIEEALRILTDRQEFAMQQVRDRFMQVMEQYQLTAVLNEQRFMEEVAYYLVKNSIKEEIIRLSSHVQALRELLDLDEPIGRRIDFLAQEIQREANTIASKSEEIAIKQASLTIKEVVDSIREQGRNIE</sequence>
<comment type="cofactor">
    <cofactor evidence="1">
        <name>a divalent metal cation</name>
        <dbReference type="ChEBI" id="CHEBI:60240"/>
    </cofactor>
</comment>
<comment type="similarity">
    <text evidence="5">Belongs to the YicC/YloC family.</text>
</comment>
<evidence type="ECO:0000313" key="8">
    <source>
        <dbReference type="EMBL" id="NIZ69000.1"/>
    </source>
</evidence>
<dbReference type="InterPro" id="IPR013527">
    <property type="entry name" value="YicC-like_N"/>
</dbReference>
<evidence type="ECO:0000256" key="3">
    <source>
        <dbReference type="ARBA" id="ARBA00022759"/>
    </source>
</evidence>
<evidence type="ECO:0000256" key="1">
    <source>
        <dbReference type="ARBA" id="ARBA00001968"/>
    </source>
</evidence>
<dbReference type="EMBL" id="JAATLM010000001">
    <property type="protein sequence ID" value="NIZ69000.1"/>
    <property type="molecule type" value="Genomic_DNA"/>
</dbReference>
<dbReference type="AlphaFoldDB" id="A0A968GI12"/>
<reference evidence="8" key="1">
    <citation type="submission" date="2020-03" db="EMBL/GenBank/DDBJ databases">
        <title>Spirochaetal bacteria isolated from arthropods constitute a novel genus Entomospira genus novum within the order Spirochaetales.</title>
        <authorList>
            <person name="Grana-Miraglia L."/>
            <person name="Sikutova S."/>
            <person name="Fingerle V."/>
            <person name="Sing A."/>
            <person name="Castillo-Ramirez S."/>
            <person name="Margos G."/>
            <person name="Rudolf I."/>
        </authorList>
    </citation>
    <scope>NUCLEOTIDE SEQUENCE</scope>
    <source>
        <strain evidence="8">BR149</strain>
    </source>
</reference>
<keyword evidence="3" id="KW-0255">Endonuclease</keyword>
<gene>
    <name evidence="8" type="ORF">HCT48_02055</name>
</gene>
<protein>
    <submittedName>
        <fullName evidence="8">DUF1732 domain-containing protein</fullName>
    </submittedName>
</protein>
<name>A0A968GI12_9SPIO</name>
<dbReference type="RefSeq" id="WP_167695109.1">
    <property type="nucleotide sequence ID" value="NZ_CP118181.1"/>
</dbReference>
<accession>A0A968GI12</accession>
<feature type="domain" description="Endoribonuclease YicC-like C-terminal" evidence="7">
    <location>
        <begin position="166"/>
        <end position="282"/>
    </location>
</feature>
<keyword evidence="4" id="KW-0378">Hydrolase</keyword>
<evidence type="ECO:0000259" key="6">
    <source>
        <dbReference type="Pfam" id="PF03755"/>
    </source>
</evidence>
<dbReference type="GO" id="GO:0016787">
    <property type="term" value="F:hydrolase activity"/>
    <property type="evidence" value="ECO:0007669"/>
    <property type="project" value="UniProtKB-KW"/>
</dbReference>
<keyword evidence="2" id="KW-0540">Nuclease</keyword>
<evidence type="ECO:0000256" key="5">
    <source>
        <dbReference type="ARBA" id="ARBA00035648"/>
    </source>
</evidence>
<dbReference type="InterPro" id="IPR013551">
    <property type="entry name" value="YicC-like_C"/>
</dbReference>
<dbReference type="Proteomes" id="UP000778951">
    <property type="component" value="Unassembled WGS sequence"/>
</dbReference>
<feature type="domain" description="Endoribonuclease YicC-like N-terminal" evidence="6">
    <location>
        <begin position="1"/>
        <end position="144"/>
    </location>
</feature>